<gene>
    <name evidence="2" type="ORF">HWN40_12060</name>
</gene>
<dbReference type="RefSeq" id="WP_176965966.1">
    <property type="nucleotide sequence ID" value="NZ_CP058215.1"/>
</dbReference>
<sequence>MVVGYRFFLKRLATMMDSKETLSVTTIADRLNLRQDEFRDLLNIMERKGDIECTVEDANGCGGGCKSCPKACRTPAQFTRGRNMKSYRLTEKGRSLCK</sequence>
<feature type="domain" description="Transcriptional regulator HTH-type FeoC" evidence="1">
    <location>
        <begin position="9"/>
        <end position="71"/>
    </location>
</feature>
<name>A0A7D5E9F7_9EURY</name>
<dbReference type="Pfam" id="PF09012">
    <property type="entry name" value="FeoC"/>
    <property type="match status" value="1"/>
</dbReference>
<dbReference type="OrthoDB" id="131511at2157"/>
<reference evidence="2 3" key="1">
    <citation type="submission" date="2020-06" db="EMBL/GenBank/DDBJ databases">
        <title>Methanolobus halotolerans sp. nov., isolated from a saline lake Tus in Siberia.</title>
        <authorList>
            <person name="Shen Y."/>
            <person name="Chen S.-C."/>
            <person name="Lai M.-C."/>
            <person name="Huang H.-H."/>
            <person name="Chiu H.-H."/>
            <person name="Tang S.-L."/>
            <person name="Rogozin D.Y."/>
            <person name="Degermendzhy A.G."/>
        </authorList>
    </citation>
    <scope>NUCLEOTIDE SEQUENCE [LARGE SCALE GENOMIC DNA]</scope>
    <source>
        <strain evidence="2 3">DSM 21339</strain>
    </source>
</reference>
<dbReference type="InterPro" id="IPR036390">
    <property type="entry name" value="WH_DNA-bd_sf"/>
</dbReference>
<keyword evidence="3" id="KW-1185">Reference proteome</keyword>
<evidence type="ECO:0000313" key="3">
    <source>
        <dbReference type="Proteomes" id="UP000509594"/>
    </source>
</evidence>
<dbReference type="AlphaFoldDB" id="A0A7D5E9F7"/>
<organism evidence="2 3">
    <name type="scientific">Methanolobus zinderi</name>
    <dbReference type="NCBI Taxonomy" id="536044"/>
    <lineage>
        <taxon>Archaea</taxon>
        <taxon>Methanobacteriati</taxon>
        <taxon>Methanobacteriota</taxon>
        <taxon>Stenosarchaea group</taxon>
        <taxon>Methanomicrobia</taxon>
        <taxon>Methanosarcinales</taxon>
        <taxon>Methanosarcinaceae</taxon>
        <taxon>Methanolobus</taxon>
    </lineage>
</organism>
<dbReference type="Gene3D" id="1.10.10.10">
    <property type="entry name" value="Winged helix-like DNA-binding domain superfamily/Winged helix DNA-binding domain"/>
    <property type="match status" value="1"/>
</dbReference>
<dbReference type="InterPro" id="IPR036388">
    <property type="entry name" value="WH-like_DNA-bd_sf"/>
</dbReference>
<evidence type="ECO:0000259" key="1">
    <source>
        <dbReference type="Pfam" id="PF09012"/>
    </source>
</evidence>
<accession>A0A7D5E9F7</accession>
<dbReference type="InterPro" id="IPR015102">
    <property type="entry name" value="Tscrpt_reg_HTH_FeoC"/>
</dbReference>
<protein>
    <recommendedName>
        <fullName evidence="1">Transcriptional regulator HTH-type FeoC domain-containing protein</fullName>
    </recommendedName>
</protein>
<dbReference type="EMBL" id="CP058215">
    <property type="protein sequence ID" value="QLC50911.1"/>
    <property type="molecule type" value="Genomic_DNA"/>
</dbReference>
<dbReference type="SUPFAM" id="SSF46785">
    <property type="entry name" value="Winged helix' DNA-binding domain"/>
    <property type="match status" value="1"/>
</dbReference>
<dbReference type="GeneID" id="55822421"/>
<dbReference type="KEGG" id="mzi:HWN40_12060"/>
<dbReference type="Proteomes" id="UP000509594">
    <property type="component" value="Chromosome"/>
</dbReference>
<evidence type="ECO:0000313" key="2">
    <source>
        <dbReference type="EMBL" id="QLC50911.1"/>
    </source>
</evidence>
<proteinExistence type="predicted"/>